<accession>A0A2S7VJW8</accession>
<dbReference type="RefSeq" id="WP_105061659.1">
    <property type="nucleotide sequence ID" value="NZ_MSCJ01000003.1"/>
</dbReference>
<evidence type="ECO:0000313" key="2">
    <source>
        <dbReference type="Proteomes" id="UP000238730"/>
    </source>
</evidence>
<dbReference type="Proteomes" id="UP000238730">
    <property type="component" value="Unassembled WGS sequence"/>
</dbReference>
<name>A0A2S7VJW8_PHOAN</name>
<protein>
    <submittedName>
        <fullName evidence="1">Uncharacterized protein</fullName>
    </submittedName>
</protein>
<dbReference type="OrthoDB" id="8478010at2"/>
<dbReference type="EMBL" id="MSCJ01000003">
    <property type="protein sequence ID" value="PQJ61791.1"/>
    <property type="molecule type" value="Genomic_DNA"/>
</dbReference>
<reference evidence="1 2" key="1">
    <citation type="submission" date="2016-12" db="EMBL/GenBank/DDBJ databases">
        <title>Diversity of luminous bacteria.</title>
        <authorList>
            <person name="Yoshizawa S."/>
            <person name="Kogure K."/>
        </authorList>
    </citation>
    <scope>NUCLEOTIDE SEQUENCE [LARGE SCALE GENOMIC DNA]</scope>
    <source>
        <strain evidence="1 2">LC1-200</strain>
    </source>
</reference>
<gene>
    <name evidence="1" type="ORF">BTO08_16010</name>
</gene>
<sequence length="207" mass="23667">MPFYIILIAVIFFCSGCVALYPAQWQAITVIDELSGEPVCRVRAISPMQTDSSYYPIVDMVHDEIRVGMHSPDQNPLPVGDIQLQVDSHYRWLIKQRDMPYYLKQQMDISPHILTGYDHYLSHSKMHQRDQLQLSFSTVTAKALASRSPYTVATGDAAKSLFNQMLTGKFLEYRIFQTPLHGSTVGRYPLNPDYLKALQTCGIDWYP</sequence>
<evidence type="ECO:0000313" key="1">
    <source>
        <dbReference type="EMBL" id="PQJ61791.1"/>
    </source>
</evidence>
<organism evidence="1 2">
    <name type="scientific">Photobacterium angustum</name>
    <dbReference type="NCBI Taxonomy" id="661"/>
    <lineage>
        <taxon>Bacteria</taxon>
        <taxon>Pseudomonadati</taxon>
        <taxon>Pseudomonadota</taxon>
        <taxon>Gammaproteobacteria</taxon>
        <taxon>Vibrionales</taxon>
        <taxon>Vibrionaceae</taxon>
        <taxon>Photobacterium</taxon>
    </lineage>
</organism>
<comment type="caution">
    <text evidence="1">The sequence shown here is derived from an EMBL/GenBank/DDBJ whole genome shotgun (WGS) entry which is preliminary data.</text>
</comment>
<dbReference type="AlphaFoldDB" id="A0A2S7VJW8"/>
<proteinExistence type="predicted"/>